<dbReference type="EMBL" id="JH001097">
    <property type="protein sequence ID" value="EGW02126.1"/>
    <property type="molecule type" value="Genomic_DNA"/>
</dbReference>
<dbReference type="AlphaFoldDB" id="G3I1V8"/>
<reference evidence="2" key="1">
    <citation type="journal article" date="2011" name="Nat. Biotechnol.">
        <title>The genomic sequence of the Chinese hamster ovary (CHO)-K1 cell line.</title>
        <authorList>
            <person name="Xu X."/>
            <person name="Nagarajan H."/>
            <person name="Lewis N.E."/>
            <person name="Pan S."/>
            <person name="Cai Z."/>
            <person name="Liu X."/>
            <person name="Chen W."/>
            <person name="Xie M."/>
            <person name="Wang W."/>
            <person name="Hammond S."/>
            <person name="Andersen M.R."/>
            <person name="Neff N."/>
            <person name="Passarelli B."/>
            <person name="Koh W."/>
            <person name="Fan H.C."/>
            <person name="Wang J."/>
            <person name="Gui Y."/>
            <person name="Lee K.H."/>
            <person name="Betenbaugh M.J."/>
            <person name="Quake S.R."/>
            <person name="Famili I."/>
            <person name="Palsson B.O."/>
            <person name="Wang J."/>
        </authorList>
    </citation>
    <scope>NUCLEOTIDE SEQUENCE [LARGE SCALE GENOMIC DNA]</scope>
    <source>
        <strain evidence="2">CHO K1 cell line</strain>
    </source>
</reference>
<name>G3I1V8_CRIGR</name>
<gene>
    <name evidence="1" type="ORF">I79_017377</name>
</gene>
<accession>G3I1V8</accession>
<protein>
    <submittedName>
        <fullName evidence="1">Uncharacterized protein</fullName>
    </submittedName>
</protein>
<dbReference type="InParanoid" id="G3I1V8"/>
<proteinExistence type="predicted"/>
<dbReference type="Proteomes" id="UP000001075">
    <property type="component" value="Unassembled WGS sequence"/>
</dbReference>
<sequence length="68" mass="7820">MIQYATAHLKVLESEGKERHKPSHLHFLLYNAFLALDKSSIHVAIHSIETPHTLGLRSLSLQFRCRDI</sequence>
<evidence type="ECO:0000313" key="2">
    <source>
        <dbReference type="Proteomes" id="UP000001075"/>
    </source>
</evidence>
<organism evidence="1 2">
    <name type="scientific">Cricetulus griseus</name>
    <name type="common">Chinese hamster</name>
    <name type="synonym">Cricetulus barabensis griseus</name>
    <dbReference type="NCBI Taxonomy" id="10029"/>
    <lineage>
        <taxon>Eukaryota</taxon>
        <taxon>Metazoa</taxon>
        <taxon>Chordata</taxon>
        <taxon>Craniata</taxon>
        <taxon>Vertebrata</taxon>
        <taxon>Euteleostomi</taxon>
        <taxon>Mammalia</taxon>
        <taxon>Eutheria</taxon>
        <taxon>Euarchontoglires</taxon>
        <taxon>Glires</taxon>
        <taxon>Rodentia</taxon>
        <taxon>Myomorpha</taxon>
        <taxon>Muroidea</taxon>
        <taxon>Cricetidae</taxon>
        <taxon>Cricetinae</taxon>
        <taxon>Cricetulus</taxon>
    </lineage>
</organism>
<evidence type="ECO:0000313" key="1">
    <source>
        <dbReference type="EMBL" id="EGW02126.1"/>
    </source>
</evidence>